<evidence type="ECO:0000256" key="3">
    <source>
        <dbReference type="HAMAP-Rule" id="MF_00187"/>
    </source>
</evidence>
<dbReference type="PANTHER" id="PTHR30592:SF1">
    <property type="entry name" value="SULFUR CARRIER PROTEIN FDHD"/>
    <property type="match status" value="1"/>
</dbReference>
<protein>
    <recommendedName>
        <fullName evidence="3">Sulfur carrier protein FdhD</fullName>
    </recommendedName>
</protein>
<name>A0A5B7ZLP4_9GAMM</name>
<evidence type="ECO:0000313" key="5">
    <source>
        <dbReference type="Proteomes" id="UP000308149"/>
    </source>
</evidence>
<dbReference type="AlphaFoldDB" id="A0A5B7ZLP4"/>
<evidence type="ECO:0000256" key="2">
    <source>
        <dbReference type="ARBA" id="ARBA00023150"/>
    </source>
</evidence>
<dbReference type="GO" id="GO:0005737">
    <property type="term" value="C:cytoplasm"/>
    <property type="evidence" value="ECO:0007669"/>
    <property type="project" value="UniProtKB-SubCell"/>
</dbReference>
<evidence type="ECO:0000256" key="1">
    <source>
        <dbReference type="ARBA" id="ARBA00022490"/>
    </source>
</evidence>
<dbReference type="Gene3D" id="3.40.140.10">
    <property type="entry name" value="Cytidine Deaminase, domain 2"/>
    <property type="match status" value="1"/>
</dbReference>
<gene>
    <name evidence="3 4" type="primary">fdhD</name>
    <name evidence="4" type="ORF">FHQ07_00055</name>
</gene>
<dbReference type="GO" id="GO:0006777">
    <property type="term" value="P:Mo-molybdopterin cofactor biosynthetic process"/>
    <property type="evidence" value="ECO:0007669"/>
    <property type="project" value="UniProtKB-UniRule"/>
</dbReference>
<reference evidence="4 5" key="1">
    <citation type="submission" date="2019-06" db="EMBL/GenBank/DDBJ databases">
        <title>Thermomonas aquatica sp. nov., isolated from an industrial wastewater treatment plant.</title>
        <authorList>
            <person name="Jeon J.H."/>
            <person name="Park D.-S."/>
        </authorList>
    </citation>
    <scope>NUCLEOTIDE SEQUENCE [LARGE SCALE GENOMIC DNA]</scope>
    <source>
        <strain evidence="4 5">SY21</strain>
    </source>
</reference>
<comment type="caution">
    <text evidence="3">Lacks conserved residue(s) required for the propagation of feature annotation.</text>
</comment>
<dbReference type="PANTHER" id="PTHR30592">
    <property type="entry name" value="FORMATE DEHYDROGENASE"/>
    <property type="match status" value="1"/>
</dbReference>
<comment type="subcellular location">
    <subcellularLocation>
        <location evidence="3">Cytoplasm</location>
    </subcellularLocation>
</comment>
<dbReference type="EMBL" id="CP040871">
    <property type="protein sequence ID" value="QDA55827.1"/>
    <property type="molecule type" value="Genomic_DNA"/>
</dbReference>
<keyword evidence="5" id="KW-1185">Reference proteome</keyword>
<feature type="active site" description="Cysteine persulfide intermediate" evidence="3">
    <location>
        <position position="162"/>
    </location>
</feature>
<comment type="similarity">
    <text evidence="3">Belongs to the FdhD family.</text>
</comment>
<dbReference type="GO" id="GO:0097163">
    <property type="term" value="F:sulfur carrier activity"/>
    <property type="evidence" value="ECO:0007669"/>
    <property type="project" value="UniProtKB-UniRule"/>
</dbReference>
<keyword evidence="1 3" id="KW-0963">Cytoplasm</keyword>
<comment type="function">
    <text evidence="3">Required for formate dehydrogenase (FDH) activity. Acts as a sulfur carrier protein that transfers sulfur from IscS to the molybdenum cofactor prior to its insertion into FDH.</text>
</comment>
<dbReference type="SUPFAM" id="SSF53927">
    <property type="entry name" value="Cytidine deaminase-like"/>
    <property type="match status" value="1"/>
</dbReference>
<dbReference type="KEGG" id="thes:FHQ07_00055"/>
<dbReference type="GO" id="GO:0016783">
    <property type="term" value="F:sulfurtransferase activity"/>
    <property type="evidence" value="ECO:0007669"/>
    <property type="project" value="InterPro"/>
</dbReference>
<dbReference type="NCBIfam" id="TIGR00129">
    <property type="entry name" value="fdhD_narQ"/>
    <property type="match status" value="1"/>
</dbReference>
<sequence length="320" mass="33408">MRPARHRAPGKSHCGRCRCWRAWPAEACCHADRARYPASVNARIRDAAGCDRASPDGAVARTLQRLSADGASIAQDLVAAEIPVALHYNDESFAVLMATPCDLADLALGFSLSEAIVGDAGELRIDGIAESLEGIAIRMTIPDSRADALARRGRNLPGYGGCGICGSADIQSTLRAPPRIESPLRIGQAALHRALAALHRRQPLNAATGATHAAGFANADGGLLLAREDVGRHNALDKLIGAMAMQGIDAGGGFAVVTSRASYELAMKAAQAGIPLLAAISAPTSLAIALADSANLCLAGFARDRQCAVYAHPERLEQQR</sequence>
<dbReference type="HAMAP" id="MF_00187">
    <property type="entry name" value="FdhD"/>
    <property type="match status" value="1"/>
</dbReference>
<accession>A0A5B7ZLP4</accession>
<dbReference type="Gene3D" id="3.10.20.10">
    <property type="match status" value="1"/>
</dbReference>
<proteinExistence type="inferred from homology"/>
<keyword evidence="2 3" id="KW-0501">Molybdenum cofactor biosynthesis</keyword>
<dbReference type="InterPro" id="IPR016193">
    <property type="entry name" value="Cytidine_deaminase-like"/>
</dbReference>
<organism evidence="4 5">
    <name type="scientific">Thermomonas aquatica</name>
    <dbReference type="NCBI Taxonomy" id="2202149"/>
    <lineage>
        <taxon>Bacteria</taxon>
        <taxon>Pseudomonadati</taxon>
        <taxon>Pseudomonadota</taxon>
        <taxon>Gammaproteobacteria</taxon>
        <taxon>Lysobacterales</taxon>
        <taxon>Lysobacteraceae</taxon>
        <taxon>Thermomonas</taxon>
    </lineage>
</organism>
<dbReference type="Proteomes" id="UP000308149">
    <property type="component" value="Chromosome"/>
</dbReference>
<dbReference type="OrthoDB" id="3197277at2"/>
<dbReference type="Pfam" id="PF02634">
    <property type="entry name" value="FdhD-NarQ"/>
    <property type="match status" value="1"/>
</dbReference>
<dbReference type="InterPro" id="IPR003786">
    <property type="entry name" value="FdhD"/>
</dbReference>
<keyword evidence="4" id="KW-0808">Transferase</keyword>
<evidence type="ECO:0000313" key="4">
    <source>
        <dbReference type="EMBL" id="QDA55827.1"/>
    </source>
</evidence>